<dbReference type="PIRSF" id="PIRSF005813">
    <property type="entry name" value="MSH2"/>
    <property type="match status" value="1"/>
</dbReference>
<dbReference type="Pfam" id="PF00488">
    <property type="entry name" value="MutS_V"/>
    <property type="match status" value="2"/>
</dbReference>
<dbReference type="GO" id="GO:0006298">
    <property type="term" value="P:mismatch repair"/>
    <property type="evidence" value="ECO:0007669"/>
    <property type="project" value="InterPro"/>
</dbReference>
<dbReference type="GO" id="GO:0030983">
    <property type="term" value="F:mismatched DNA binding"/>
    <property type="evidence" value="ECO:0007669"/>
    <property type="project" value="InterPro"/>
</dbReference>
<keyword evidence="8" id="KW-1185">Reference proteome</keyword>
<dbReference type="SMART" id="SM00533">
    <property type="entry name" value="MUTSd"/>
    <property type="match status" value="1"/>
</dbReference>
<evidence type="ECO:0000259" key="5">
    <source>
        <dbReference type="PROSITE" id="PS00486"/>
    </source>
</evidence>
<dbReference type="Pfam" id="PF05192">
    <property type="entry name" value="MutS_III"/>
    <property type="match status" value="1"/>
</dbReference>
<evidence type="ECO:0000256" key="2">
    <source>
        <dbReference type="ARBA" id="ARBA00022741"/>
    </source>
</evidence>
<dbReference type="InterPro" id="IPR036187">
    <property type="entry name" value="DNA_mismatch_repair_MutS_sf"/>
</dbReference>
<dbReference type="GO" id="GO:0003690">
    <property type="term" value="F:double-stranded DNA binding"/>
    <property type="evidence" value="ECO:0000318"/>
    <property type="project" value="GO_Central"/>
</dbReference>
<gene>
    <name evidence="6" type="ORF">PHYPA_002438</name>
</gene>
<dbReference type="AlphaFoldDB" id="A0A2K1L0T9"/>
<keyword evidence="2" id="KW-0547">Nucleotide-binding</keyword>
<dbReference type="InterPro" id="IPR011184">
    <property type="entry name" value="DNA_mismatch_repair_Msh2"/>
</dbReference>
<dbReference type="PaxDb" id="3218-PP1S84_88V6.2"/>
<dbReference type="InterPro" id="IPR007696">
    <property type="entry name" value="DNA_mismatch_repair_MutS_core"/>
</dbReference>
<evidence type="ECO:0000256" key="1">
    <source>
        <dbReference type="ARBA" id="ARBA00006271"/>
    </source>
</evidence>
<dbReference type="GO" id="GO:0051026">
    <property type="term" value="P:chiasma assembly"/>
    <property type="evidence" value="ECO:0000318"/>
    <property type="project" value="GO_Central"/>
</dbReference>
<accession>A0A2K1L0T9</accession>
<dbReference type="InterPro" id="IPR027417">
    <property type="entry name" value="P-loop_NTPase"/>
</dbReference>
<reference evidence="6 8" key="1">
    <citation type="journal article" date="2008" name="Science">
        <title>The Physcomitrella genome reveals evolutionary insights into the conquest of land by plants.</title>
        <authorList>
            <person name="Rensing S."/>
            <person name="Lang D."/>
            <person name="Zimmer A."/>
            <person name="Terry A."/>
            <person name="Salamov A."/>
            <person name="Shapiro H."/>
            <person name="Nishiyama T."/>
            <person name="Perroud P.-F."/>
            <person name="Lindquist E."/>
            <person name="Kamisugi Y."/>
            <person name="Tanahashi T."/>
            <person name="Sakakibara K."/>
            <person name="Fujita T."/>
            <person name="Oishi K."/>
            <person name="Shin-I T."/>
            <person name="Kuroki Y."/>
            <person name="Toyoda A."/>
            <person name="Suzuki Y."/>
            <person name="Hashimoto A."/>
            <person name="Yamaguchi K."/>
            <person name="Sugano A."/>
            <person name="Kohara Y."/>
            <person name="Fujiyama A."/>
            <person name="Anterola A."/>
            <person name="Aoki S."/>
            <person name="Ashton N."/>
            <person name="Barbazuk W.B."/>
            <person name="Barker E."/>
            <person name="Bennetzen J."/>
            <person name="Bezanilla M."/>
            <person name="Blankenship R."/>
            <person name="Cho S.H."/>
            <person name="Dutcher S."/>
            <person name="Estelle M."/>
            <person name="Fawcett J.A."/>
            <person name="Gundlach H."/>
            <person name="Hanada K."/>
            <person name="Heyl A."/>
            <person name="Hicks K.A."/>
            <person name="Hugh J."/>
            <person name="Lohr M."/>
            <person name="Mayer K."/>
            <person name="Melkozernov A."/>
            <person name="Murata T."/>
            <person name="Nelson D."/>
            <person name="Pils B."/>
            <person name="Prigge M."/>
            <person name="Reiss B."/>
            <person name="Renner T."/>
            <person name="Rombauts S."/>
            <person name="Rushton P."/>
            <person name="Sanderfoot A."/>
            <person name="Schween G."/>
            <person name="Shiu S.-H."/>
            <person name="Stueber K."/>
            <person name="Theodoulou F.L."/>
            <person name="Tu H."/>
            <person name="Van de Peer Y."/>
            <person name="Verrier P.J."/>
            <person name="Waters E."/>
            <person name="Wood A."/>
            <person name="Yang L."/>
            <person name="Cove D."/>
            <person name="Cuming A."/>
            <person name="Hasebe M."/>
            <person name="Lucas S."/>
            <person name="Mishler D.B."/>
            <person name="Reski R."/>
            <person name="Grigoriev I."/>
            <person name="Quatrano R.S."/>
            <person name="Boore J.L."/>
        </authorList>
    </citation>
    <scope>NUCLEOTIDE SEQUENCE [LARGE SCALE GENOMIC DNA]</scope>
    <source>
        <strain evidence="7 8">cv. Gransden 2004</strain>
    </source>
</reference>
<dbReference type="InterPro" id="IPR045076">
    <property type="entry name" value="MutS"/>
</dbReference>
<dbReference type="Proteomes" id="UP000006727">
    <property type="component" value="Chromosome 2"/>
</dbReference>
<dbReference type="SUPFAM" id="SSF52540">
    <property type="entry name" value="P-loop containing nucleoside triphosphate hydrolases"/>
    <property type="match status" value="1"/>
</dbReference>
<keyword evidence="3" id="KW-0067">ATP-binding</keyword>
<comment type="similarity">
    <text evidence="1">Belongs to the DNA mismatch repair MutS family.</text>
</comment>
<dbReference type="PANTHER" id="PTHR11361">
    <property type="entry name" value="DNA MISMATCH REPAIR PROTEIN MUTS FAMILY MEMBER"/>
    <property type="match status" value="1"/>
</dbReference>
<dbReference type="GO" id="GO:0005524">
    <property type="term" value="F:ATP binding"/>
    <property type="evidence" value="ECO:0007669"/>
    <property type="project" value="UniProtKB-KW"/>
</dbReference>
<evidence type="ECO:0000313" key="6">
    <source>
        <dbReference type="EMBL" id="PNR59646.1"/>
    </source>
</evidence>
<dbReference type="PANTHER" id="PTHR11361:SF20">
    <property type="entry name" value="MUTS PROTEIN HOMOLOG 5"/>
    <property type="match status" value="1"/>
</dbReference>
<feature type="domain" description="DNA mismatch repair proteins mutS family" evidence="5">
    <location>
        <begin position="689"/>
        <end position="705"/>
    </location>
</feature>
<dbReference type="FunCoup" id="A0A2K1L0T9">
    <property type="interactions" value="832"/>
</dbReference>
<protein>
    <recommendedName>
        <fullName evidence="5">DNA mismatch repair proteins mutS family domain-containing protein</fullName>
    </recommendedName>
</protein>
<dbReference type="GO" id="GO:0140664">
    <property type="term" value="F:ATP-dependent DNA damage sensor activity"/>
    <property type="evidence" value="ECO:0007669"/>
    <property type="project" value="InterPro"/>
</dbReference>
<dbReference type="Gene3D" id="1.10.1420.10">
    <property type="match status" value="1"/>
</dbReference>
<name>A0A2K1L0T9_PHYPA</name>
<dbReference type="PROSITE" id="PS00486">
    <property type="entry name" value="DNA_MISMATCH_REPAIR_2"/>
    <property type="match status" value="1"/>
</dbReference>
<reference evidence="6 8" key="2">
    <citation type="journal article" date="2018" name="Plant J.">
        <title>The Physcomitrella patens chromosome-scale assembly reveals moss genome structure and evolution.</title>
        <authorList>
            <person name="Lang D."/>
            <person name="Ullrich K.K."/>
            <person name="Murat F."/>
            <person name="Fuchs J."/>
            <person name="Jenkins J."/>
            <person name="Haas F.B."/>
            <person name="Piednoel M."/>
            <person name="Gundlach H."/>
            <person name="Van Bel M."/>
            <person name="Meyberg R."/>
            <person name="Vives C."/>
            <person name="Morata J."/>
            <person name="Symeonidi A."/>
            <person name="Hiss M."/>
            <person name="Muchero W."/>
            <person name="Kamisugi Y."/>
            <person name="Saleh O."/>
            <person name="Blanc G."/>
            <person name="Decker E.L."/>
            <person name="van Gessel N."/>
            <person name="Grimwood J."/>
            <person name="Hayes R.D."/>
            <person name="Graham S.W."/>
            <person name="Gunter L.E."/>
            <person name="McDaniel S.F."/>
            <person name="Hoernstein S.N.W."/>
            <person name="Larsson A."/>
            <person name="Li F.W."/>
            <person name="Perroud P.F."/>
            <person name="Phillips J."/>
            <person name="Ranjan P."/>
            <person name="Rokshar D.S."/>
            <person name="Rothfels C.J."/>
            <person name="Schneider L."/>
            <person name="Shu S."/>
            <person name="Stevenson D.W."/>
            <person name="Thummler F."/>
            <person name="Tillich M."/>
            <person name="Villarreal Aguilar J.C."/>
            <person name="Widiez T."/>
            <person name="Wong G.K."/>
            <person name="Wymore A."/>
            <person name="Zhang Y."/>
            <person name="Zimmer A.D."/>
            <person name="Quatrano R.S."/>
            <person name="Mayer K.F.X."/>
            <person name="Goodstein D."/>
            <person name="Casacuberta J.M."/>
            <person name="Vandepoele K."/>
            <person name="Reski R."/>
            <person name="Cuming A.C."/>
            <person name="Tuskan G.A."/>
            <person name="Maumus F."/>
            <person name="Salse J."/>
            <person name="Schmutz J."/>
            <person name="Rensing S.A."/>
        </authorList>
    </citation>
    <scope>NUCLEOTIDE SEQUENCE [LARGE SCALE GENOMIC DNA]</scope>
    <source>
        <strain evidence="7 8">cv. Gransden 2004</strain>
    </source>
</reference>
<reference evidence="7" key="3">
    <citation type="submission" date="2020-12" db="UniProtKB">
        <authorList>
            <consortium name="EnsemblPlants"/>
        </authorList>
    </citation>
    <scope>IDENTIFICATION</scope>
</reference>
<dbReference type="EMBL" id="ABEU02000002">
    <property type="protein sequence ID" value="PNR59646.1"/>
    <property type="molecule type" value="Genomic_DNA"/>
</dbReference>
<dbReference type="Gramene" id="Pp3c2_9530V3.1">
    <property type="protein sequence ID" value="Pp3c2_9530V3.1"/>
    <property type="gene ID" value="Pp3c2_9530"/>
</dbReference>
<dbReference type="EnsemblPlants" id="Pp3c2_9530V3.1">
    <property type="protein sequence ID" value="Pp3c2_9530V3.1"/>
    <property type="gene ID" value="Pp3c2_9530"/>
</dbReference>
<keyword evidence="4" id="KW-0238">DNA-binding</keyword>
<dbReference type="SMART" id="SM00534">
    <property type="entry name" value="MUTSac"/>
    <property type="match status" value="1"/>
</dbReference>
<evidence type="ECO:0000256" key="4">
    <source>
        <dbReference type="ARBA" id="ARBA00023125"/>
    </source>
</evidence>
<dbReference type="Gene3D" id="3.40.50.300">
    <property type="entry name" value="P-loop containing nucleotide triphosphate hydrolases"/>
    <property type="match status" value="2"/>
</dbReference>
<evidence type="ECO:0000313" key="8">
    <source>
        <dbReference type="Proteomes" id="UP000006727"/>
    </source>
</evidence>
<dbReference type="SUPFAM" id="SSF48334">
    <property type="entry name" value="DNA repair protein MutS, domain III"/>
    <property type="match status" value="1"/>
</dbReference>
<evidence type="ECO:0000313" key="7">
    <source>
        <dbReference type="EnsemblPlants" id="Pp3c2_9530V3.1"/>
    </source>
</evidence>
<sequence>MSFTSSRRIPNDSVCEVEEPRLDREYDSKVYMACILQGSRLGMSYFDTEANAMFVLETWEDGSEEFPSMQLIKYQAQPLVIYTSTKMDDTFVTALQKKAVKEEDEPHEVKIVKSSHFSYQQARHRLAYLRVTGMEEDFNDRERMHLLNSMMNLDSEMQVRAAGGLLGILQQEMLIDDMVVEEYRISPLQIGSICELSLYPFIFSPGNSILDRSSNGFLNVDASTHDALHIFQVDKHASSMGIGKAKEGFSLFGLLNKVCNHRASSPLNRLFHLFSLINSGPTFNHRGLLDQCLTQPGRKLLRLWFLRPILDLSVLNDRLDTRQVSAFRLSQDLVSALRNTLKGIKDIPRLIKKISSPSSVVTSKDWAVFTQQSVSALIHIRAMFEVAVSQRHQSQISLIDLQIVKKVMSQITEDLMYVNSIVAGVIDFDQRCGDSSKTMVAYGVCEELDELKNIFEGLPDFLNQITGVELNDLKLQVGSEEAAICYIPQVGYLLKFESKMLDEYTLESRPDIQLAFEGGIEGGYFYHTSKTRELDEVIGDILHKILGTRIHFEDMEHAILRDLERRVLIYASALRHAADVAAEIDCLVALSTVAHDQKYVRPQLSENNVLMIKAGRHPLQECIVNTFVPNDTNIDQSSRINIISGPNYSGKSIYAKQVALIVFLAHIGSFVPAEAAVIGLTDRHATSRSLCVIDEFGKGTLVPDGVGLLCATLHHLTTQEEKPKVLACTHFCEVFDENYLPKSQNISFYTMSVLEPDGHKNAVRGVDEIVFLYRLVPGRVVPSYGVPAEILKRCVEISECTKEGRPIERLGTRRTTAMDQIYKTIADLLQKFDCEKDDLNKFLSEVFSLLAS</sequence>
<dbReference type="GO" id="GO:0005634">
    <property type="term" value="C:nucleus"/>
    <property type="evidence" value="ECO:0000318"/>
    <property type="project" value="GO_Central"/>
</dbReference>
<proteinExistence type="inferred from homology"/>
<dbReference type="STRING" id="3218.A0A2K1L0T9"/>
<dbReference type="InParanoid" id="A0A2K1L0T9"/>
<evidence type="ECO:0000256" key="3">
    <source>
        <dbReference type="ARBA" id="ARBA00022840"/>
    </source>
</evidence>
<organism evidence="6">
    <name type="scientific">Physcomitrium patens</name>
    <name type="common">Spreading-leaved earth moss</name>
    <name type="synonym">Physcomitrella patens</name>
    <dbReference type="NCBI Taxonomy" id="3218"/>
    <lineage>
        <taxon>Eukaryota</taxon>
        <taxon>Viridiplantae</taxon>
        <taxon>Streptophyta</taxon>
        <taxon>Embryophyta</taxon>
        <taxon>Bryophyta</taxon>
        <taxon>Bryophytina</taxon>
        <taxon>Bryopsida</taxon>
        <taxon>Funariidae</taxon>
        <taxon>Funariales</taxon>
        <taxon>Funariaceae</taxon>
        <taxon>Physcomitrium</taxon>
    </lineage>
</organism>
<dbReference type="InterPro" id="IPR000432">
    <property type="entry name" value="DNA_mismatch_repair_MutS_C"/>
</dbReference>